<sequence length="290" mass="33588">MKKKLYILNFLEEIKHITAVQILEQQGTNSVPFFVLCDDGELYIAKTMFKSHPPFADIINEILCVYFLEQMGVKTIKPALISVPQEVYDSFKLTGKLFDIKYDNLIFNNTIFFGSLFQPTTTEAELYNISLKNKFDYNRYINPIDFLKIGVFDNWIANMDRRGSNPNILINESINGKFEFLPIDHVQAFAYQNNYKALRLALMSSSNPKSILNTPMSKSILKFADSNFIANFHIDLIESFDKVIKNMDFVFNQIPNSFGLSKNGKMKIKEILSNKERNIQISKIYLNYIK</sequence>
<evidence type="ECO:0000313" key="2">
    <source>
        <dbReference type="EMBL" id="MBP0904784.1"/>
    </source>
</evidence>
<proteinExistence type="predicted"/>
<evidence type="ECO:0000313" key="3">
    <source>
        <dbReference type="Proteomes" id="UP000670776"/>
    </source>
</evidence>
<reference evidence="2 3" key="1">
    <citation type="submission" date="2021-04" db="EMBL/GenBank/DDBJ databases">
        <title>Mariniflexile gromovii gen. nov., sp. nov., a gliding bacterium isolated from the sea urchin Strongylocentrotus intermedius.</title>
        <authorList>
            <person name="Ko S."/>
            <person name="Le V."/>
            <person name="Ahn C.-Y."/>
            <person name="Oh H.-M."/>
        </authorList>
    </citation>
    <scope>NUCLEOTIDE SEQUENCE [LARGE SCALE GENOMIC DNA]</scope>
    <source>
        <strain evidence="2 3">KCTC 12570</strain>
    </source>
</reference>
<dbReference type="Proteomes" id="UP000670776">
    <property type="component" value="Unassembled WGS sequence"/>
</dbReference>
<accession>A0ABS4BW21</accession>
<gene>
    <name evidence="2" type="ORF">J8H85_13160</name>
</gene>
<feature type="domain" description="HipA-like kinase" evidence="1">
    <location>
        <begin position="26"/>
        <end position="198"/>
    </location>
</feature>
<dbReference type="InterPro" id="IPR046748">
    <property type="entry name" value="HipA_2"/>
</dbReference>
<dbReference type="RefSeq" id="WP_209655672.1">
    <property type="nucleotide sequence ID" value="NZ_JAGJCB010000013.1"/>
</dbReference>
<protein>
    <recommendedName>
        <fullName evidence="1">HipA-like kinase domain-containing protein</fullName>
    </recommendedName>
</protein>
<dbReference type="EMBL" id="JAGJCB010000013">
    <property type="protein sequence ID" value="MBP0904784.1"/>
    <property type="molecule type" value="Genomic_DNA"/>
</dbReference>
<name>A0ABS4BW21_9FLAO</name>
<dbReference type="Pfam" id="PF20613">
    <property type="entry name" value="HipA_2"/>
    <property type="match status" value="1"/>
</dbReference>
<comment type="caution">
    <text evidence="2">The sequence shown here is derived from an EMBL/GenBank/DDBJ whole genome shotgun (WGS) entry which is preliminary data.</text>
</comment>
<evidence type="ECO:0000259" key="1">
    <source>
        <dbReference type="Pfam" id="PF20613"/>
    </source>
</evidence>
<keyword evidence="3" id="KW-1185">Reference proteome</keyword>
<organism evidence="2 3">
    <name type="scientific">Mariniflexile gromovii</name>
    <dbReference type="NCBI Taxonomy" id="362523"/>
    <lineage>
        <taxon>Bacteria</taxon>
        <taxon>Pseudomonadati</taxon>
        <taxon>Bacteroidota</taxon>
        <taxon>Flavobacteriia</taxon>
        <taxon>Flavobacteriales</taxon>
        <taxon>Flavobacteriaceae</taxon>
        <taxon>Mariniflexile</taxon>
    </lineage>
</organism>